<name>A0ABU2B9V7_9CORY</name>
<comment type="caution">
    <text evidence="2">The sequence shown here is derived from an EMBL/GenBank/DDBJ whole genome shotgun (WGS) entry which is preliminary data.</text>
</comment>
<feature type="transmembrane region" description="Helical" evidence="1">
    <location>
        <begin position="20"/>
        <end position="38"/>
    </location>
</feature>
<keyword evidence="1" id="KW-1133">Transmembrane helix</keyword>
<feature type="transmembrane region" description="Helical" evidence="1">
    <location>
        <begin position="295"/>
        <end position="321"/>
    </location>
</feature>
<keyword evidence="3" id="KW-1185">Reference proteome</keyword>
<feature type="transmembrane region" description="Helical" evidence="1">
    <location>
        <begin position="327"/>
        <end position="348"/>
    </location>
</feature>
<evidence type="ECO:0000313" key="2">
    <source>
        <dbReference type="EMBL" id="MDR7354764.1"/>
    </source>
</evidence>
<reference evidence="2 3" key="1">
    <citation type="submission" date="2023-07" db="EMBL/GenBank/DDBJ databases">
        <title>Sequencing the genomes of 1000 actinobacteria strains.</title>
        <authorList>
            <person name="Klenk H.-P."/>
        </authorList>
    </citation>
    <scope>NUCLEOTIDE SEQUENCE [LARGE SCALE GENOMIC DNA]</scope>
    <source>
        <strain evidence="2 3">DSM 44508</strain>
    </source>
</reference>
<keyword evidence="1" id="KW-0812">Transmembrane</keyword>
<gene>
    <name evidence="2" type="ORF">J2S37_001302</name>
</gene>
<dbReference type="Proteomes" id="UP001183619">
    <property type="component" value="Unassembled WGS sequence"/>
</dbReference>
<accession>A0ABU2B9V7</accession>
<keyword evidence="1" id="KW-0472">Membrane</keyword>
<evidence type="ECO:0008006" key="4">
    <source>
        <dbReference type="Google" id="ProtNLM"/>
    </source>
</evidence>
<evidence type="ECO:0000313" key="3">
    <source>
        <dbReference type="Proteomes" id="UP001183619"/>
    </source>
</evidence>
<evidence type="ECO:0000256" key="1">
    <source>
        <dbReference type="SAM" id="Phobius"/>
    </source>
</evidence>
<dbReference type="EMBL" id="JAVDYF010000001">
    <property type="protein sequence ID" value="MDR7354764.1"/>
    <property type="molecule type" value="Genomic_DNA"/>
</dbReference>
<organism evidence="2 3">
    <name type="scientific">Corynebacterium felinum</name>
    <dbReference type="NCBI Taxonomy" id="131318"/>
    <lineage>
        <taxon>Bacteria</taxon>
        <taxon>Bacillati</taxon>
        <taxon>Actinomycetota</taxon>
        <taxon>Actinomycetes</taxon>
        <taxon>Mycobacteriales</taxon>
        <taxon>Corynebacteriaceae</taxon>
        <taxon>Corynebacterium</taxon>
    </lineage>
</organism>
<protein>
    <recommendedName>
        <fullName evidence="4">FtsX-like permease family protein</fullName>
    </recommendedName>
</protein>
<proteinExistence type="predicted"/>
<dbReference type="RefSeq" id="WP_277104175.1">
    <property type="nucleotide sequence ID" value="NZ_BAAAJS010000071.1"/>
</dbReference>
<sequence>MLRDIVGGFWLALRRWRYSASVACICGMVTCVMALIFSDVLTQVEVLRGGANLRKAQAVVFTVFYPPGRVYEPSGETIAMLQHSIDSGGAYTSVVNNLAIDEPDAFGGVKTIAVVGQEAVKMFPSLGAGCQAPCVLRGASLSEEDAPVHFRGITFAHGGFFDRGAVWFDPKAAGLNLDSYQVLVFEPSQLVVFDEYEKEELISKTVLLNPTVGEIESFIRSVSQGSLYAIPSAVAQKQPERFDSVMVRAALYILALSAFSVLAVCVYGLVTREIISQEARAFFIRRLCGAPAQRLSVRILAFLSVSTLVVPLSACVVLWFVGPPVASGAKVMVGVVALAYVGFSVSAVRASRCEAGVV</sequence>
<feature type="transmembrane region" description="Helical" evidence="1">
    <location>
        <begin position="249"/>
        <end position="270"/>
    </location>
</feature>